<sequence>MLISMVPQLTSRNSQILSSVKEAKNFHSDNFSDPIRNKTFKRCNDCRRRDFDRRHPGSLRNQLNLRPQHSIALPLNAQSDTTMNAVTEIATVLCGKCKKTARWNYLPTASNSSYAKCLNCRTRDYFRRFPPVFDPTPFQCPADFIEDVDDANDEEVNQLAANIAMFEMVEDEVFNGPVPEEVSLGDDPIFMLSQLQSKEFRNHNEIQRVESDEHLVPHTVEDVDTIIQA</sequence>
<dbReference type="EMBL" id="JNVN01000974">
    <property type="protein sequence ID" value="KHJ34268.1"/>
    <property type="molecule type" value="Genomic_DNA"/>
</dbReference>
<proteinExistence type="predicted"/>
<dbReference type="HOGENOM" id="CLU_1210571_0_0_1"/>
<keyword evidence="2" id="KW-1185">Reference proteome</keyword>
<name>A0A0B1P7Q1_UNCNE</name>
<reference evidence="1 2" key="1">
    <citation type="journal article" date="2014" name="BMC Genomics">
        <title>Adaptive genomic structural variation in the grape powdery mildew pathogen, Erysiphe necator.</title>
        <authorList>
            <person name="Jones L."/>
            <person name="Riaz S."/>
            <person name="Morales-Cruz A."/>
            <person name="Amrine K.C."/>
            <person name="McGuire B."/>
            <person name="Gubler W.D."/>
            <person name="Walker M.A."/>
            <person name="Cantu D."/>
        </authorList>
    </citation>
    <scope>NUCLEOTIDE SEQUENCE [LARGE SCALE GENOMIC DNA]</scope>
    <source>
        <strain evidence="2">c</strain>
    </source>
</reference>
<evidence type="ECO:0008006" key="3">
    <source>
        <dbReference type="Google" id="ProtNLM"/>
    </source>
</evidence>
<dbReference type="Proteomes" id="UP000030854">
    <property type="component" value="Unassembled WGS sequence"/>
</dbReference>
<accession>A0A0B1P7Q1</accession>
<evidence type="ECO:0000313" key="2">
    <source>
        <dbReference type="Proteomes" id="UP000030854"/>
    </source>
</evidence>
<organism evidence="1 2">
    <name type="scientific">Uncinula necator</name>
    <name type="common">Grape powdery mildew</name>
    <dbReference type="NCBI Taxonomy" id="52586"/>
    <lineage>
        <taxon>Eukaryota</taxon>
        <taxon>Fungi</taxon>
        <taxon>Dikarya</taxon>
        <taxon>Ascomycota</taxon>
        <taxon>Pezizomycotina</taxon>
        <taxon>Leotiomycetes</taxon>
        <taxon>Erysiphales</taxon>
        <taxon>Erysiphaceae</taxon>
        <taxon>Erysiphe</taxon>
    </lineage>
</organism>
<evidence type="ECO:0000313" key="1">
    <source>
        <dbReference type="EMBL" id="KHJ34268.1"/>
    </source>
</evidence>
<gene>
    <name evidence="1" type="ORF">EV44_g5309</name>
</gene>
<protein>
    <recommendedName>
        <fullName evidence="3">Stc1 domain-containing protein</fullName>
    </recommendedName>
</protein>
<dbReference type="AlphaFoldDB" id="A0A0B1P7Q1"/>
<comment type="caution">
    <text evidence="1">The sequence shown here is derived from an EMBL/GenBank/DDBJ whole genome shotgun (WGS) entry which is preliminary data.</text>
</comment>